<feature type="domain" description="DinB-like" evidence="1">
    <location>
        <begin position="20"/>
        <end position="145"/>
    </location>
</feature>
<dbReference type="EMBL" id="JACHEK010000001">
    <property type="protein sequence ID" value="MBB6142109.1"/>
    <property type="molecule type" value="Genomic_DNA"/>
</dbReference>
<dbReference type="OrthoDB" id="9798830at2"/>
<accession>A0A841JQQ6</accession>
<protein>
    <recommendedName>
        <fullName evidence="1">DinB-like domain-containing protein</fullName>
    </recommendedName>
</protein>
<dbReference type="InterPro" id="IPR034660">
    <property type="entry name" value="DinB/YfiT-like"/>
</dbReference>
<dbReference type="RefSeq" id="WP_050057379.1">
    <property type="nucleotide sequence ID" value="NZ_JACHEK010000001.1"/>
</dbReference>
<comment type="caution">
    <text evidence="2">The sequence shown here is derived from an EMBL/GenBank/DDBJ whole genome shotgun (WGS) entry which is preliminary data.</text>
</comment>
<evidence type="ECO:0000259" key="1">
    <source>
        <dbReference type="Pfam" id="PF12867"/>
    </source>
</evidence>
<dbReference type="Gene3D" id="1.20.120.450">
    <property type="entry name" value="dinb family like domain"/>
    <property type="match status" value="1"/>
</dbReference>
<dbReference type="Pfam" id="PF12867">
    <property type="entry name" value="DinB_2"/>
    <property type="match status" value="1"/>
</dbReference>
<sequence length="166" mass="18159">MNELQRTLIANGVGAPPAHVLEAVDGHLAHRRIPGAPHSIYEEVWHLAFWMELSLDWIAGKPTPYPEHASEGFPASTTPASTSEEWPRLKNRFLRGLQTAAAIAGSPEQLAQPVQCLSQGTEVSRVMPVRDQIEGIAAHNAYHLGRIILLQQLIGVWPPPSGGDTW</sequence>
<dbReference type="InterPro" id="IPR024775">
    <property type="entry name" value="DinB-like"/>
</dbReference>
<proteinExistence type="predicted"/>
<name>A0A841JQQ6_9BACT</name>
<evidence type="ECO:0000313" key="2">
    <source>
        <dbReference type="EMBL" id="MBB6142109.1"/>
    </source>
</evidence>
<evidence type="ECO:0000313" key="3">
    <source>
        <dbReference type="Proteomes" id="UP000538666"/>
    </source>
</evidence>
<keyword evidence="3" id="KW-1185">Reference proteome</keyword>
<dbReference type="Proteomes" id="UP000538666">
    <property type="component" value="Unassembled WGS sequence"/>
</dbReference>
<gene>
    <name evidence="2" type="ORF">HNQ77_000047</name>
</gene>
<dbReference type="AlphaFoldDB" id="A0A841JQQ6"/>
<dbReference type="SUPFAM" id="SSF109854">
    <property type="entry name" value="DinB/YfiT-like putative metalloenzymes"/>
    <property type="match status" value="1"/>
</dbReference>
<reference evidence="2 3" key="1">
    <citation type="submission" date="2020-08" db="EMBL/GenBank/DDBJ databases">
        <title>Genomic Encyclopedia of Type Strains, Phase IV (KMG-IV): sequencing the most valuable type-strain genomes for metagenomic binning, comparative biology and taxonomic classification.</title>
        <authorList>
            <person name="Goeker M."/>
        </authorList>
    </citation>
    <scope>NUCLEOTIDE SEQUENCE [LARGE SCALE GENOMIC DNA]</scope>
    <source>
        <strain evidence="2 3">DSM 103733</strain>
    </source>
</reference>
<organism evidence="2 3">
    <name type="scientific">Silvibacterium bohemicum</name>
    <dbReference type="NCBI Taxonomy" id="1577686"/>
    <lineage>
        <taxon>Bacteria</taxon>
        <taxon>Pseudomonadati</taxon>
        <taxon>Acidobacteriota</taxon>
        <taxon>Terriglobia</taxon>
        <taxon>Terriglobales</taxon>
        <taxon>Acidobacteriaceae</taxon>
        <taxon>Silvibacterium</taxon>
    </lineage>
</organism>